<name>A0A0V0HBX4_SOLCH</name>
<protein>
    <submittedName>
        <fullName evidence="1">Putative ovule protein</fullName>
    </submittedName>
</protein>
<sequence length="68" mass="7622">PHACSSFPSPLDVSRSPRFTRPCSRSSGCVFFLPFELVQFIAGQPYQNRIGPKFLSVFTLKSTLIFPI</sequence>
<feature type="non-terminal residue" evidence="1">
    <location>
        <position position="1"/>
    </location>
</feature>
<reference evidence="1" key="1">
    <citation type="submission" date="2015-12" db="EMBL/GenBank/DDBJ databases">
        <title>Gene expression during late stages of embryo sac development: a critical building block for successful pollen-pistil interactions.</title>
        <authorList>
            <person name="Liu Y."/>
            <person name="Joly V."/>
            <person name="Sabar M."/>
            <person name="Matton D.P."/>
        </authorList>
    </citation>
    <scope>NUCLEOTIDE SEQUENCE</scope>
</reference>
<proteinExistence type="predicted"/>
<dbReference type="AlphaFoldDB" id="A0A0V0HBX4"/>
<accession>A0A0V0HBX4</accession>
<dbReference type="EMBL" id="GEDG01023147">
    <property type="protein sequence ID" value="JAP16955.1"/>
    <property type="molecule type" value="Transcribed_RNA"/>
</dbReference>
<organism evidence="1">
    <name type="scientific">Solanum chacoense</name>
    <name type="common">Chaco potato</name>
    <dbReference type="NCBI Taxonomy" id="4108"/>
    <lineage>
        <taxon>Eukaryota</taxon>
        <taxon>Viridiplantae</taxon>
        <taxon>Streptophyta</taxon>
        <taxon>Embryophyta</taxon>
        <taxon>Tracheophyta</taxon>
        <taxon>Spermatophyta</taxon>
        <taxon>Magnoliopsida</taxon>
        <taxon>eudicotyledons</taxon>
        <taxon>Gunneridae</taxon>
        <taxon>Pentapetalae</taxon>
        <taxon>asterids</taxon>
        <taxon>lamiids</taxon>
        <taxon>Solanales</taxon>
        <taxon>Solanaceae</taxon>
        <taxon>Solanoideae</taxon>
        <taxon>Solaneae</taxon>
        <taxon>Solanum</taxon>
    </lineage>
</organism>
<evidence type="ECO:0000313" key="1">
    <source>
        <dbReference type="EMBL" id="JAP16955.1"/>
    </source>
</evidence>